<proteinExistence type="predicted"/>
<comment type="caution">
    <text evidence="2">The sequence shown here is derived from an EMBL/GenBank/DDBJ whole genome shotgun (WGS) entry which is preliminary data.</text>
</comment>
<evidence type="ECO:0000313" key="2">
    <source>
        <dbReference type="EMBL" id="PPJ57878.1"/>
    </source>
</evidence>
<dbReference type="EMBL" id="PNEN01000488">
    <property type="protein sequence ID" value="PPJ57878.1"/>
    <property type="molecule type" value="Genomic_DNA"/>
</dbReference>
<dbReference type="OrthoDB" id="3641265at2759"/>
<dbReference type="Gene3D" id="3.80.10.10">
    <property type="entry name" value="Ribonuclease Inhibitor"/>
    <property type="match status" value="1"/>
</dbReference>
<reference evidence="3" key="1">
    <citation type="journal article" date="2017" name="bioRxiv">
        <title>Conservation of a gene cluster reveals novel cercosporin biosynthetic mechanisms and extends production to the genus Colletotrichum.</title>
        <authorList>
            <person name="de Jonge R."/>
            <person name="Ebert M.K."/>
            <person name="Huitt-Roehl C.R."/>
            <person name="Pal P."/>
            <person name="Suttle J.C."/>
            <person name="Spanner R.E."/>
            <person name="Neubauer J.D."/>
            <person name="Jurick W.M.II."/>
            <person name="Stott K.A."/>
            <person name="Secor G.A."/>
            <person name="Thomma B.P.H.J."/>
            <person name="Van de Peer Y."/>
            <person name="Townsend C.A."/>
            <person name="Bolton M.D."/>
        </authorList>
    </citation>
    <scope>NUCLEOTIDE SEQUENCE [LARGE SCALE GENOMIC DNA]</scope>
    <source>
        <strain evidence="3">CBS538.71</strain>
    </source>
</reference>
<accession>A0A2S6CDS5</accession>
<protein>
    <recommendedName>
        <fullName evidence="4">F-box domain-containing protein</fullName>
    </recommendedName>
</protein>
<dbReference type="InterPro" id="IPR032675">
    <property type="entry name" value="LRR_dom_sf"/>
</dbReference>
<evidence type="ECO:0000313" key="3">
    <source>
        <dbReference type="Proteomes" id="UP000237631"/>
    </source>
</evidence>
<evidence type="ECO:0008006" key="4">
    <source>
        <dbReference type="Google" id="ProtNLM"/>
    </source>
</evidence>
<feature type="region of interest" description="Disordered" evidence="1">
    <location>
        <begin position="378"/>
        <end position="399"/>
    </location>
</feature>
<organism evidence="2 3">
    <name type="scientific">Cercospora berteroae</name>
    <dbReference type="NCBI Taxonomy" id="357750"/>
    <lineage>
        <taxon>Eukaryota</taxon>
        <taxon>Fungi</taxon>
        <taxon>Dikarya</taxon>
        <taxon>Ascomycota</taxon>
        <taxon>Pezizomycotina</taxon>
        <taxon>Dothideomycetes</taxon>
        <taxon>Dothideomycetidae</taxon>
        <taxon>Mycosphaerellales</taxon>
        <taxon>Mycosphaerellaceae</taxon>
        <taxon>Cercospora</taxon>
    </lineage>
</organism>
<evidence type="ECO:0000256" key="1">
    <source>
        <dbReference type="SAM" id="MobiDB-lite"/>
    </source>
</evidence>
<dbReference type="AlphaFoldDB" id="A0A2S6CDS5"/>
<sequence length="399" mass="44611">MATPVADPPTLESLPQEIFEMIADNLCCEHLAHLRATNYNMLAKTKRTFIAHTFHTIEFNLHDEEGLQEAITIAKTREFGAAIRKIYLYTDELNSKSVYSTRGFNGGKSPQDKELGFRSSKNAYLVLTALFSVLRRDCNVESVYLIDTSNADDGPIPVLGSTYRLHRRLTKHLFRDDSYTERSTYVTLEALSLSGIQLQELYLVNSERCMAKIIGAGDYHVRNFSTVLQSVRYLCLSIKLEPPFTFESDGSDRVSPSITLTVATISQAPNLQTIHLLDGPTKKVERTLPTDLFARTLLSAQPMPALRSLILDGGRMEAQELVQIVAKQPSLEELHVGNFGMWNTRGLLSAEKTVRESLQEITGLRGVTVSVETEAKFARENAKKEDEEMAEDAEGGNEE</sequence>
<name>A0A2S6CDS5_9PEZI</name>
<gene>
    <name evidence="2" type="ORF">CBER1_00013</name>
</gene>
<dbReference type="Proteomes" id="UP000237631">
    <property type="component" value="Unassembled WGS sequence"/>
</dbReference>
<feature type="compositionally biased region" description="Acidic residues" evidence="1">
    <location>
        <begin position="387"/>
        <end position="399"/>
    </location>
</feature>
<keyword evidence="3" id="KW-1185">Reference proteome</keyword>